<dbReference type="InterPro" id="IPR049389">
    <property type="entry name" value="TTHA0281-like"/>
</dbReference>
<keyword evidence="2" id="KW-1185">Reference proteome</keyword>
<sequence length="97" mass="10938">MKDMPKERLVTLREYVQEALKNAVYEKGEVLDVIIAEVPDLPGCFAQGRTFEEARKDLIDAIELWVMSALMDGDEIPVINGCRLALSSQRDLRQSNA</sequence>
<evidence type="ECO:0000313" key="2">
    <source>
        <dbReference type="Proteomes" id="UP001204798"/>
    </source>
</evidence>
<dbReference type="Proteomes" id="UP001204798">
    <property type="component" value="Unassembled WGS sequence"/>
</dbReference>
<protein>
    <submittedName>
        <fullName evidence="1">RNase H-like HicB family nuclease</fullName>
    </submittedName>
</protein>
<organism evidence="1 2">
    <name type="scientific">Candidatus Fervidibacter sacchari</name>
    <dbReference type="NCBI Taxonomy" id="1448929"/>
    <lineage>
        <taxon>Bacteria</taxon>
        <taxon>Candidatus Fervidibacterota</taxon>
        <taxon>Candidatus Fervidibacter</taxon>
    </lineage>
</organism>
<comment type="caution">
    <text evidence="1">The sequence shown here is derived from an EMBL/GenBank/DDBJ whole genome shotgun (WGS) entry which is preliminary data.</text>
</comment>
<dbReference type="EMBL" id="JANUCP010000005">
    <property type="protein sequence ID" value="MCS3920336.1"/>
    <property type="molecule type" value="Genomic_DNA"/>
</dbReference>
<proteinExistence type="predicted"/>
<accession>A0ABT2ESD8</accession>
<dbReference type="SUPFAM" id="SSF143100">
    <property type="entry name" value="TTHA1013/TTHA0281-like"/>
    <property type="match status" value="1"/>
</dbReference>
<name>A0ABT2ESD8_9BACT</name>
<evidence type="ECO:0000313" key="1">
    <source>
        <dbReference type="EMBL" id="MCS3920336.1"/>
    </source>
</evidence>
<reference evidence="1 2" key="1">
    <citation type="submission" date="2022-08" db="EMBL/GenBank/DDBJ databases">
        <title>Bacterial and archaeal communities from various locations to study Microbial Dark Matter (Phase II).</title>
        <authorList>
            <person name="Stepanauskas R."/>
        </authorList>
    </citation>
    <scope>NUCLEOTIDE SEQUENCE [LARGE SCALE GENOMIC DNA]</scope>
    <source>
        <strain evidence="1 2">PD1</strain>
    </source>
</reference>
<gene>
    <name evidence="1" type="ORF">M2350_002765</name>
</gene>
<dbReference type="InterPro" id="IPR035069">
    <property type="entry name" value="TTHA1013/TTHA0281-like"/>
</dbReference>
<dbReference type="Gene3D" id="3.30.160.250">
    <property type="match status" value="1"/>
</dbReference>
<dbReference type="Pfam" id="PF21748">
    <property type="entry name" value="UPF0150"/>
    <property type="match status" value="1"/>
</dbReference>